<dbReference type="SMART" id="SM00856">
    <property type="entry name" value="PMEI"/>
    <property type="match status" value="1"/>
</dbReference>
<dbReference type="PROSITE" id="PS00800">
    <property type="entry name" value="PECTINESTERASE_1"/>
    <property type="match status" value="1"/>
</dbReference>
<keyword evidence="7" id="KW-0961">Cell wall biogenesis/degradation</keyword>
<dbReference type="InterPro" id="IPR018040">
    <property type="entry name" value="Pectinesterase_Tyr_AS"/>
</dbReference>
<protein>
    <recommendedName>
        <fullName evidence="7">Pectinesterase</fullName>
        <ecNumber evidence="7">3.1.1.11</ecNumber>
    </recommendedName>
</protein>
<dbReference type="InterPro" id="IPR035513">
    <property type="entry name" value="Invertase/methylesterase_inhib"/>
</dbReference>
<evidence type="ECO:0000256" key="4">
    <source>
        <dbReference type="ARBA" id="ARBA00022801"/>
    </source>
</evidence>
<dbReference type="GO" id="GO:0042545">
    <property type="term" value="P:cell wall modification"/>
    <property type="evidence" value="ECO:0007669"/>
    <property type="project" value="UniProtKB-UniRule"/>
</dbReference>
<comment type="subcellular location">
    <subcellularLocation>
        <location evidence="7">Secreted</location>
        <location evidence="7">Cell wall</location>
    </subcellularLocation>
</comment>
<dbReference type="InterPro" id="IPR000070">
    <property type="entry name" value="Pectinesterase_cat"/>
</dbReference>
<dbReference type="Pfam" id="PF04043">
    <property type="entry name" value="PMEI"/>
    <property type="match status" value="1"/>
</dbReference>
<gene>
    <name evidence="9" type="ORF">HPP92_025408</name>
</gene>
<dbReference type="Proteomes" id="UP000636800">
    <property type="component" value="Unassembled WGS sequence"/>
</dbReference>
<keyword evidence="5 7" id="KW-0063">Aspartyl esterase</keyword>
<dbReference type="Gene3D" id="2.160.20.10">
    <property type="entry name" value="Single-stranded right-handed beta-helix, Pectin lyase-like"/>
    <property type="match status" value="1"/>
</dbReference>
<evidence type="ECO:0000313" key="9">
    <source>
        <dbReference type="EMBL" id="KAG0452744.1"/>
    </source>
</evidence>
<dbReference type="InterPro" id="IPR006501">
    <property type="entry name" value="Pectinesterase_inhib_dom"/>
</dbReference>
<evidence type="ECO:0000256" key="2">
    <source>
        <dbReference type="ARBA" id="ARBA00006027"/>
    </source>
</evidence>
<dbReference type="EMBL" id="JADCNL010000014">
    <property type="protein sequence ID" value="KAG0452744.1"/>
    <property type="molecule type" value="Genomic_DNA"/>
</dbReference>
<dbReference type="GO" id="GO:0004857">
    <property type="term" value="F:enzyme inhibitor activity"/>
    <property type="evidence" value="ECO:0007669"/>
    <property type="project" value="InterPro"/>
</dbReference>
<reference evidence="9 10" key="1">
    <citation type="journal article" date="2020" name="Nat. Food">
        <title>A phased Vanilla planifolia genome enables genetic improvement of flavour and production.</title>
        <authorList>
            <person name="Hasing T."/>
            <person name="Tang H."/>
            <person name="Brym M."/>
            <person name="Khazi F."/>
            <person name="Huang T."/>
            <person name="Chambers A.H."/>
        </authorList>
    </citation>
    <scope>NUCLEOTIDE SEQUENCE [LARGE SCALE GENOMIC DNA]</scope>
    <source>
        <tissue evidence="9">Leaf</tissue>
    </source>
</reference>
<keyword evidence="7" id="KW-0964">Secreted</keyword>
<dbReference type="OrthoDB" id="10248812at2759"/>
<dbReference type="SUPFAM" id="SSF101148">
    <property type="entry name" value="Plant invertase/pectin methylesterase inhibitor"/>
    <property type="match status" value="1"/>
</dbReference>
<comment type="similarity">
    <text evidence="2">In the N-terminal section; belongs to the PMEI family.</text>
</comment>
<feature type="active site" evidence="6">
    <location>
        <position position="312"/>
    </location>
</feature>
<evidence type="ECO:0000259" key="8">
    <source>
        <dbReference type="SMART" id="SM00856"/>
    </source>
</evidence>
<evidence type="ECO:0000256" key="6">
    <source>
        <dbReference type="PROSITE-ProRule" id="PRU10040"/>
    </source>
</evidence>
<dbReference type="GO" id="GO:0030599">
    <property type="term" value="F:pectinesterase activity"/>
    <property type="evidence" value="ECO:0007669"/>
    <property type="project" value="UniProtKB-UniRule"/>
</dbReference>
<keyword evidence="10" id="KW-1185">Reference proteome</keyword>
<accession>A0A835PJ49</accession>
<evidence type="ECO:0000256" key="7">
    <source>
        <dbReference type="RuleBase" id="RU000589"/>
    </source>
</evidence>
<evidence type="ECO:0000256" key="3">
    <source>
        <dbReference type="ARBA" id="ARBA00007786"/>
    </source>
</evidence>
<dbReference type="EC" id="3.1.1.11" evidence="7"/>
<name>A0A835PJ49_VANPL</name>
<keyword evidence="7" id="KW-0732">Signal</keyword>
<evidence type="ECO:0000256" key="5">
    <source>
        <dbReference type="ARBA" id="ARBA00023085"/>
    </source>
</evidence>
<feature type="domain" description="Pectinesterase inhibitor" evidence="8">
    <location>
        <begin position="7"/>
        <end position="133"/>
    </location>
</feature>
<dbReference type="InterPro" id="IPR012334">
    <property type="entry name" value="Pectin_lyas_fold"/>
</dbReference>
<sequence>MMSPYTSPLAFLLLLLSSVTPQSHDNAATVALEALSLARNRASTATAAFADDASVPLQAWADCLQLYDYAAGRVRRLITGAGYGSNDARTLLSAASTAHRTCITGLREAGGLTAHAEREGVEVARRLEDALAAVPTSENLYNSTAKREVFRSWQGSVNKADVVVAQDGSGDFKTINAAVALLNRRKEGGRRVVIHVKAGVYRENVLIGGWLRNLVFVGDGIDKTIVTSNRSFHDGHTTIRSATFGVWADGFWAKDMTFENTAGAARQQAVALLAASDQAIFHRCSFKGYQDTLFTHSLRQFYRDCEIHGTVDFIFGNAAAVIQNCDLFIRTPLPRQANTVIAQGRDSPLQNTGISIHASRVRPSPEFEKVKDRFESYLGRPWRRYSRTVVMKTELDGMISSEGWKAWEGGFAPDTLYYAEYLNTGKGAATARRVNWRGFHLIADRREATTYSVENFIQGRAWIPESGVPFWPGV</sequence>
<comment type="catalytic activity">
    <reaction evidence="7">
        <text>[(1-&gt;4)-alpha-D-galacturonosyl methyl ester](n) + n H2O = [(1-&gt;4)-alpha-D-galacturonosyl](n) + n methanol + n H(+)</text>
        <dbReference type="Rhea" id="RHEA:22380"/>
        <dbReference type="Rhea" id="RHEA-COMP:14570"/>
        <dbReference type="Rhea" id="RHEA-COMP:14573"/>
        <dbReference type="ChEBI" id="CHEBI:15377"/>
        <dbReference type="ChEBI" id="CHEBI:15378"/>
        <dbReference type="ChEBI" id="CHEBI:17790"/>
        <dbReference type="ChEBI" id="CHEBI:140522"/>
        <dbReference type="ChEBI" id="CHEBI:140523"/>
        <dbReference type="EC" id="3.1.1.11"/>
    </reaction>
</comment>
<dbReference type="Gene3D" id="1.20.140.40">
    <property type="entry name" value="Invertase/pectin methylesterase inhibitor family protein"/>
    <property type="match status" value="1"/>
</dbReference>
<comment type="function">
    <text evidence="7">Acts in the modification of cell walls via demethylesterification of cell wall pectin.</text>
</comment>
<organism evidence="9 10">
    <name type="scientific">Vanilla planifolia</name>
    <name type="common">Vanilla</name>
    <dbReference type="NCBI Taxonomy" id="51239"/>
    <lineage>
        <taxon>Eukaryota</taxon>
        <taxon>Viridiplantae</taxon>
        <taxon>Streptophyta</taxon>
        <taxon>Embryophyta</taxon>
        <taxon>Tracheophyta</taxon>
        <taxon>Spermatophyta</taxon>
        <taxon>Magnoliopsida</taxon>
        <taxon>Liliopsida</taxon>
        <taxon>Asparagales</taxon>
        <taxon>Orchidaceae</taxon>
        <taxon>Vanilloideae</taxon>
        <taxon>Vanilleae</taxon>
        <taxon>Vanilla</taxon>
    </lineage>
</organism>
<comment type="caution">
    <text evidence="9">The sequence shown here is derived from an EMBL/GenBank/DDBJ whole genome shotgun (WGS) entry which is preliminary data.</text>
</comment>
<comment type="similarity">
    <text evidence="3">In the C-terminal section; belongs to the pectinesterase family.</text>
</comment>
<dbReference type="AlphaFoldDB" id="A0A835PJ49"/>
<comment type="pathway">
    <text evidence="1 7">Glycan metabolism; pectin degradation; 2-dehydro-3-deoxy-D-gluconate from pectin: step 1/5.</text>
</comment>
<dbReference type="InterPro" id="IPR033131">
    <property type="entry name" value="Pectinesterase_Asp_AS"/>
</dbReference>
<dbReference type="PANTHER" id="PTHR31707">
    <property type="entry name" value="PECTINESTERASE"/>
    <property type="match status" value="1"/>
</dbReference>
<dbReference type="GO" id="GO:0045490">
    <property type="term" value="P:pectin catabolic process"/>
    <property type="evidence" value="ECO:0007669"/>
    <property type="project" value="UniProtKB-UniRule"/>
</dbReference>
<keyword evidence="7" id="KW-0134">Cell wall</keyword>
<dbReference type="InterPro" id="IPR011050">
    <property type="entry name" value="Pectin_lyase_fold/virulence"/>
</dbReference>
<evidence type="ECO:0000256" key="1">
    <source>
        <dbReference type="ARBA" id="ARBA00005184"/>
    </source>
</evidence>
<proteinExistence type="inferred from homology"/>
<feature type="signal peptide" evidence="7">
    <location>
        <begin position="1"/>
        <end position="21"/>
    </location>
</feature>
<dbReference type="UniPathway" id="UPA00545">
    <property type="reaction ID" value="UER00823"/>
</dbReference>
<evidence type="ECO:0000313" key="10">
    <source>
        <dbReference type="Proteomes" id="UP000636800"/>
    </source>
</evidence>
<dbReference type="SUPFAM" id="SSF51126">
    <property type="entry name" value="Pectin lyase-like"/>
    <property type="match status" value="1"/>
</dbReference>
<dbReference type="Pfam" id="PF01095">
    <property type="entry name" value="Pectinesterase"/>
    <property type="match status" value="1"/>
</dbReference>
<dbReference type="FunFam" id="2.160.20.10:FF:000001">
    <property type="entry name" value="Pectinesterase"/>
    <property type="match status" value="1"/>
</dbReference>
<dbReference type="PROSITE" id="PS00503">
    <property type="entry name" value="PECTINESTERASE_2"/>
    <property type="match status" value="1"/>
</dbReference>
<keyword evidence="4 7" id="KW-0378">Hydrolase</keyword>
<feature type="chain" id="PRO_5033097232" description="Pectinesterase" evidence="7">
    <location>
        <begin position="22"/>
        <end position="474"/>
    </location>
</feature>